<comment type="caution">
    <text evidence="2">The sequence shown here is derived from an EMBL/GenBank/DDBJ whole genome shotgun (WGS) entry which is preliminary data.</text>
</comment>
<accession>X1PAX2</accession>
<dbReference type="InterPro" id="IPR004143">
    <property type="entry name" value="BPL_LPL_catalytic"/>
</dbReference>
<dbReference type="EMBL" id="BARV01016529">
    <property type="protein sequence ID" value="GAI28064.1"/>
    <property type="molecule type" value="Genomic_DNA"/>
</dbReference>
<feature type="non-terminal residue" evidence="2">
    <location>
        <position position="1"/>
    </location>
</feature>
<organism evidence="2">
    <name type="scientific">marine sediment metagenome</name>
    <dbReference type="NCBI Taxonomy" id="412755"/>
    <lineage>
        <taxon>unclassified sequences</taxon>
        <taxon>metagenomes</taxon>
        <taxon>ecological metagenomes</taxon>
    </lineage>
</organism>
<evidence type="ECO:0000313" key="2">
    <source>
        <dbReference type="EMBL" id="GAI28064.1"/>
    </source>
</evidence>
<proteinExistence type="predicted"/>
<protein>
    <recommendedName>
        <fullName evidence="1">BPL/LPL catalytic domain-containing protein</fullName>
    </recommendedName>
</protein>
<gene>
    <name evidence="2" type="ORF">S06H3_28342</name>
</gene>
<dbReference type="AlphaFoldDB" id="X1PAX2"/>
<evidence type="ECO:0000259" key="1">
    <source>
        <dbReference type="PROSITE" id="PS51733"/>
    </source>
</evidence>
<reference evidence="2" key="1">
    <citation type="journal article" date="2014" name="Front. Microbiol.">
        <title>High frequency of phylogenetically diverse reductive dehalogenase-homologous genes in deep subseafloor sedimentary metagenomes.</title>
        <authorList>
            <person name="Kawai M."/>
            <person name="Futagami T."/>
            <person name="Toyoda A."/>
            <person name="Takaki Y."/>
            <person name="Nishi S."/>
            <person name="Hori S."/>
            <person name="Arai W."/>
            <person name="Tsubouchi T."/>
            <person name="Morono Y."/>
            <person name="Uchiyama I."/>
            <person name="Ito T."/>
            <person name="Fujiyama A."/>
            <person name="Inagaki F."/>
            <person name="Takami H."/>
        </authorList>
    </citation>
    <scope>NUCLEOTIDE SEQUENCE</scope>
    <source>
        <strain evidence="2">Expedition CK06-06</strain>
    </source>
</reference>
<dbReference type="PROSITE" id="PS51733">
    <property type="entry name" value="BPL_LPL_CATALYTIC"/>
    <property type="match status" value="1"/>
</dbReference>
<dbReference type="InterPro" id="IPR045864">
    <property type="entry name" value="aa-tRNA-synth_II/BPL/LPL"/>
</dbReference>
<sequence>LINEKKVCGILTEMSAELDIINWVVVGIGINVNIDYREFPEDIQENTISLKEASGKEVLRVKLVQTFLQEFEKYYEILKRREF</sequence>
<name>X1PAX2_9ZZZZ</name>
<dbReference type="SUPFAM" id="SSF55681">
    <property type="entry name" value="Class II aaRS and biotin synthetases"/>
    <property type="match status" value="1"/>
</dbReference>
<dbReference type="Gene3D" id="3.30.930.10">
    <property type="entry name" value="Bira Bifunctional Protein, Domain 2"/>
    <property type="match status" value="1"/>
</dbReference>
<feature type="domain" description="BPL/LPL catalytic" evidence="1">
    <location>
        <begin position="1"/>
        <end position="79"/>
    </location>
</feature>